<keyword evidence="2" id="KW-1185">Reference proteome</keyword>
<name>A0A0S3T0H4_PHAAN</name>
<sequence>SLGFGLSCRTRWGSVEFLEELILEFIFIFHSAIDLCSILVSLNNLSIMTNTIQKVSCISHYYCCILCTRKSWTCFGITLFIECVLGRIFEHYTQSKMQQSKEVDVSWGTALVEDIS</sequence>
<feature type="non-terminal residue" evidence="1">
    <location>
        <position position="1"/>
    </location>
</feature>
<protein>
    <submittedName>
        <fullName evidence="1">Uncharacterized protein</fullName>
    </submittedName>
</protein>
<organism evidence="1 2">
    <name type="scientific">Vigna angularis var. angularis</name>
    <dbReference type="NCBI Taxonomy" id="157739"/>
    <lineage>
        <taxon>Eukaryota</taxon>
        <taxon>Viridiplantae</taxon>
        <taxon>Streptophyta</taxon>
        <taxon>Embryophyta</taxon>
        <taxon>Tracheophyta</taxon>
        <taxon>Spermatophyta</taxon>
        <taxon>Magnoliopsida</taxon>
        <taxon>eudicotyledons</taxon>
        <taxon>Gunneridae</taxon>
        <taxon>Pentapetalae</taxon>
        <taxon>rosids</taxon>
        <taxon>fabids</taxon>
        <taxon>Fabales</taxon>
        <taxon>Fabaceae</taxon>
        <taxon>Papilionoideae</taxon>
        <taxon>50 kb inversion clade</taxon>
        <taxon>NPAAA clade</taxon>
        <taxon>indigoferoid/millettioid clade</taxon>
        <taxon>Phaseoleae</taxon>
        <taxon>Vigna</taxon>
    </lineage>
</organism>
<evidence type="ECO:0000313" key="2">
    <source>
        <dbReference type="Proteomes" id="UP000291084"/>
    </source>
</evidence>
<reference evidence="1 2" key="1">
    <citation type="journal article" date="2015" name="Sci. Rep.">
        <title>The power of single molecule real-time sequencing technology in the de novo assembly of a eukaryotic genome.</title>
        <authorList>
            <person name="Sakai H."/>
            <person name="Naito K."/>
            <person name="Ogiso-Tanaka E."/>
            <person name="Takahashi Y."/>
            <person name="Iseki K."/>
            <person name="Muto C."/>
            <person name="Satou K."/>
            <person name="Teruya K."/>
            <person name="Shiroma A."/>
            <person name="Shimoji M."/>
            <person name="Hirano T."/>
            <person name="Itoh T."/>
            <person name="Kaga A."/>
            <person name="Tomooka N."/>
        </authorList>
    </citation>
    <scope>NUCLEOTIDE SEQUENCE [LARGE SCALE GENOMIC DNA]</scope>
    <source>
        <strain evidence="2">cv. Shumari</strain>
    </source>
</reference>
<gene>
    <name evidence="1" type="primary">Vigan.09G221000</name>
    <name evidence="1" type="ORF">VIGAN_09221000</name>
</gene>
<evidence type="ECO:0000313" key="1">
    <source>
        <dbReference type="EMBL" id="BAT98549.1"/>
    </source>
</evidence>
<dbReference type="Proteomes" id="UP000291084">
    <property type="component" value="Chromosome 9"/>
</dbReference>
<proteinExistence type="predicted"/>
<accession>A0A0S3T0H4</accession>
<dbReference type="EMBL" id="AP015042">
    <property type="protein sequence ID" value="BAT98549.1"/>
    <property type="molecule type" value="Genomic_DNA"/>
</dbReference>
<dbReference type="AlphaFoldDB" id="A0A0S3T0H4"/>